<evidence type="ECO:0000256" key="1">
    <source>
        <dbReference type="SAM" id="Phobius"/>
    </source>
</evidence>
<sequence>MKTLFSTINLFGGFLAGLLGGLFQSNNALLNPQNGSDVIAVANTYIVFTTFIFVLMTIIVTGAGIYFSKWFGISKEKEIRENMQDLFESLNRDPVLSDRFVKELFEHKSVSDTLHKLVQARVEDEINLRTSEKEDAIDFSSQLSDDEEAPK</sequence>
<evidence type="ECO:0000313" key="3">
    <source>
        <dbReference type="Proteomes" id="UP001296967"/>
    </source>
</evidence>
<dbReference type="RefSeq" id="WP_201243268.1">
    <property type="nucleotide sequence ID" value="NZ_NHSF01000008.1"/>
</dbReference>
<reference evidence="2" key="2">
    <citation type="journal article" date="2020" name="Microorganisms">
        <title>Osmotic Adaptation and Compatible Solute Biosynthesis of Phototrophic Bacteria as Revealed from Genome Analyses.</title>
        <authorList>
            <person name="Imhoff J.F."/>
            <person name="Rahn T."/>
            <person name="Kunzel S."/>
            <person name="Keller A."/>
            <person name="Neulinger S.C."/>
        </authorList>
    </citation>
    <scope>NUCLEOTIDE SEQUENCE</scope>
    <source>
        <strain evidence="2">DSM 4395</strain>
    </source>
</reference>
<dbReference type="Proteomes" id="UP001296967">
    <property type="component" value="Unassembled WGS sequence"/>
</dbReference>
<dbReference type="EMBL" id="NHSF01000008">
    <property type="protein sequence ID" value="MBK5929074.1"/>
    <property type="molecule type" value="Genomic_DNA"/>
</dbReference>
<feature type="transmembrane region" description="Helical" evidence="1">
    <location>
        <begin position="7"/>
        <end position="25"/>
    </location>
</feature>
<gene>
    <name evidence="2" type="ORF">CCR82_00585</name>
</gene>
<proteinExistence type="predicted"/>
<keyword evidence="3" id="KW-1185">Reference proteome</keyword>
<name>A0AAJ0UCK7_HALSE</name>
<protein>
    <submittedName>
        <fullName evidence="2">Uncharacterized protein</fullName>
    </submittedName>
</protein>
<evidence type="ECO:0000313" key="2">
    <source>
        <dbReference type="EMBL" id="MBK5929074.1"/>
    </source>
</evidence>
<keyword evidence="1" id="KW-1133">Transmembrane helix</keyword>
<comment type="caution">
    <text evidence="2">The sequence shown here is derived from an EMBL/GenBank/DDBJ whole genome shotgun (WGS) entry which is preliminary data.</text>
</comment>
<accession>A0AAJ0UCK7</accession>
<feature type="transmembrane region" description="Helical" evidence="1">
    <location>
        <begin position="45"/>
        <end position="67"/>
    </location>
</feature>
<keyword evidence="1" id="KW-0472">Membrane</keyword>
<keyword evidence="1" id="KW-0812">Transmembrane</keyword>
<organism evidence="2 3">
    <name type="scientific">Halochromatium salexigens</name>
    <name type="common">Chromatium salexigens</name>
    <dbReference type="NCBI Taxonomy" id="49447"/>
    <lineage>
        <taxon>Bacteria</taxon>
        <taxon>Pseudomonadati</taxon>
        <taxon>Pseudomonadota</taxon>
        <taxon>Gammaproteobacteria</taxon>
        <taxon>Chromatiales</taxon>
        <taxon>Chromatiaceae</taxon>
        <taxon>Halochromatium</taxon>
    </lineage>
</organism>
<reference evidence="2" key="1">
    <citation type="submission" date="2017-05" db="EMBL/GenBank/DDBJ databases">
        <authorList>
            <person name="Imhoff J.F."/>
            <person name="Rahn T."/>
            <person name="Kuenzel S."/>
            <person name="Neulinger S.C."/>
        </authorList>
    </citation>
    <scope>NUCLEOTIDE SEQUENCE</scope>
    <source>
        <strain evidence="2">DSM 4395</strain>
    </source>
</reference>
<dbReference type="AlphaFoldDB" id="A0AAJ0UCK7"/>